<comment type="caution">
    <text evidence="3">The sequence shown here is derived from an EMBL/GenBank/DDBJ whole genome shotgun (WGS) entry which is preliminary data.</text>
</comment>
<feature type="region of interest" description="Disordered" evidence="1">
    <location>
        <begin position="282"/>
        <end position="310"/>
    </location>
</feature>
<dbReference type="PROSITE" id="PS51257">
    <property type="entry name" value="PROKAR_LIPOPROTEIN"/>
    <property type="match status" value="1"/>
</dbReference>
<evidence type="ECO:0000259" key="2">
    <source>
        <dbReference type="Pfam" id="PF14129"/>
    </source>
</evidence>
<feature type="domain" description="DUF4296" evidence="2">
    <location>
        <begin position="30"/>
        <end position="109"/>
    </location>
</feature>
<dbReference type="PATRIC" id="fig|742817.3.peg.3212"/>
<dbReference type="Proteomes" id="UP000004892">
    <property type="component" value="Unassembled WGS sequence"/>
</dbReference>
<dbReference type="AlphaFoldDB" id="H1DL67"/>
<proteinExistence type="predicted"/>
<dbReference type="RefSeq" id="WP_009138146.1">
    <property type="nucleotide sequence ID" value="NZ_JH594598.1"/>
</dbReference>
<dbReference type="InterPro" id="IPR025381">
    <property type="entry name" value="DUF4296"/>
</dbReference>
<sequence length="310" mass="36071">MKKLFDIKGMWILGSVLLIFIACSQKKVPLDQQQFIALLIDMHVADGTLAQTKGYSAENEKKNYAYYNSVFRKYGIDRAEFDSCMRYYSAQTALFSKLYDVVIDSLNKRLTDKNRVLNELRSRDSVNYFPRLDTIVLDTAHPVFTIVVDSLQAGLYRFATTIKFDTLDKGKNNRITAFFLTPDDKDTLHVREIKVLSDTLQHLYNWSQYIDSSYNRLVVKMVDTDKSKKQHFRKGRIWGTTLYRPYISSKTEQRLNKSAVRPERAIIEERASEFRRNIELTTEQTAVTEAEQEAVPIQKNTETKQTPKKK</sequence>
<keyword evidence="4" id="KW-1185">Reference proteome</keyword>
<evidence type="ECO:0000313" key="3">
    <source>
        <dbReference type="EMBL" id="EHP45158.1"/>
    </source>
</evidence>
<gene>
    <name evidence="3" type="ORF">HMPREF9449_03003</name>
</gene>
<evidence type="ECO:0000256" key="1">
    <source>
        <dbReference type="SAM" id="MobiDB-lite"/>
    </source>
</evidence>
<dbReference type="EMBL" id="ADMC01000034">
    <property type="protein sequence ID" value="EHP45158.1"/>
    <property type="molecule type" value="Genomic_DNA"/>
</dbReference>
<evidence type="ECO:0000313" key="4">
    <source>
        <dbReference type="Proteomes" id="UP000004892"/>
    </source>
</evidence>
<protein>
    <recommendedName>
        <fullName evidence="2">DUF4296 domain-containing protein</fullName>
    </recommendedName>
</protein>
<dbReference type="eggNOG" id="ENOG5033DU3">
    <property type="taxonomic scope" value="Bacteria"/>
</dbReference>
<feature type="compositionally biased region" description="Low complexity" evidence="1">
    <location>
        <begin position="282"/>
        <end position="295"/>
    </location>
</feature>
<dbReference type="STRING" id="742817.HMPREF9449_03003"/>
<reference evidence="3 4" key="1">
    <citation type="submission" date="2012-01" db="EMBL/GenBank/DDBJ databases">
        <title>The Genome Sequence of Odoribacter laneus YIT 12061.</title>
        <authorList>
            <consortium name="The Broad Institute Genome Sequencing Platform"/>
            <person name="Earl A."/>
            <person name="Ward D."/>
            <person name="Feldgarden M."/>
            <person name="Gevers D."/>
            <person name="Morotomi M."/>
            <person name="Young S.K."/>
            <person name="Zeng Q."/>
            <person name="Gargeya S."/>
            <person name="Fitzgerald M."/>
            <person name="Haas B."/>
            <person name="Abouelleil A."/>
            <person name="Alvarado L."/>
            <person name="Arachchi H.M."/>
            <person name="Berlin A."/>
            <person name="Chapman S.B."/>
            <person name="Gearin G."/>
            <person name="Goldberg J."/>
            <person name="Griggs A."/>
            <person name="Gujja S."/>
            <person name="Hansen M."/>
            <person name="Heiman D."/>
            <person name="Howarth C."/>
            <person name="Larimer J."/>
            <person name="Lui A."/>
            <person name="MacDonald P.J.P."/>
            <person name="McCowen C."/>
            <person name="Montmayeur A."/>
            <person name="Murphy C."/>
            <person name="Neiman D."/>
            <person name="Pearson M."/>
            <person name="Priest M."/>
            <person name="Roberts A."/>
            <person name="Saif S."/>
            <person name="Shea T."/>
            <person name="Sisk P."/>
            <person name="Stolte C."/>
            <person name="Sykes S."/>
            <person name="Wortman J."/>
            <person name="Nusbaum C."/>
            <person name="Birren B."/>
        </authorList>
    </citation>
    <scope>NUCLEOTIDE SEQUENCE [LARGE SCALE GENOMIC DNA]</scope>
    <source>
        <strain evidence="3 4">YIT 12061</strain>
    </source>
</reference>
<organism evidence="3 4">
    <name type="scientific">Odoribacter laneus YIT 12061</name>
    <dbReference type="NCBI Taxonomy" id="742817"/>
    <lineage>
        <taxon>Bacteria</taxon>
        <taxon>Pseudomonadati</taxon>
        <taxon>Bacteroidota</taxon>
        <taxon>Bacteroidia</taxon>
        <taxon>Bacteroidales</taxon>
        <taxon>Odoribacteraceae</taxon>
        <taxon>Odoribacter</taxon>
    </lineage>
</organism>
<dbReference type="Pfam" id="PF14129">
    <property type="entry name" value="DUF4296"/>
    <property type="match status" value="1"/>
</dbReference>
<accession>H1DL67</accession>
<name>H1DL67_9BACT</name>
<dbReference type="HOGENOM" id="CLU_077929_0_0_10"/>
<dbReference type="GeneID" id="98070521"/>